<protein>
    <submittedName>
        <fullName evidence="1 2">Uncharacterized protein</fullName>
    </submittedName>
</protein>
<proteinExistence type="predicted"/>
<dbReference type="EnsemblProtists" id="EKX44208">
    <property type="protein sequence ID" value="EKX44208"/>
    <property type="gene ID" value="GUITHDRAFT_109995"/>
</dbReference>
<dbReference type="KEGG" id="gtt:GUITHDRAFT_109995"/>
<gene>
    <name evidence="1" type="ORF">GUITHDRAFT_109995</name>
</gene>
<sequence length="70" mass="7390">MFAILAKSSKPVYNDITPTVSKNWSGPIEMPQYTKALIEAYSCVGGDVGCNAAPANPTAADTWSGTRNNP</sequence>
<evidence type="ECO:0000313" key="2">
    <source>
        <dbReference type="EnsemblProtists" id="EKX44208"/>
    </source>
</evidence>
<reference evidence="3" key="2">
    <citation type="submission" date="2012-11" db="EMBL/GenBank/DDBJ databases">
        <authorList>
            <person name="Kuo A."/>
            <person name="Curtis B.A."/>
            <person name="Tanifuji G."/>
            <person name="Burki F."/>
            <person name="Gruber A."/>
            <person name="Irimia M."/>
            <person name="Maruyama S."/>
            <person name="Arias M.C."/>
            <person name="Ball S.G."/>
            <person name="Gile G.H."/>
            <person name="Hirakawa Y."/>
            <person name="Hopkins J.F."/>
            <person name="Rensing S.A."/>
            <person name="Schmutz J."/>
            <person name="Symeonidi A."/>
            <person name="Elias M."/>
            <person name="Eveleigh R.J."/>
            <person name="Herman E.K."/>
            <person name="Klute M.J."/>
            <person name="Nakayama T."/>
            <person name="Obornik M."/>
            <person name="Reyes-Prieto A."/>
            <person name="Armbrust E.V."/>
            <person name="Aves S.J."/>
            <person name="Beiko R.G."/>
            <person name="Coutinho P."/>
            <person name="Dacks J.B."/>
            <person name="Durnford D.G."/>
            <person name="Fast N.M."/>
            <person name="Green B.R."/>
            <person name="Grisdale C."/>
            <person name="Hempe F."/>
            <person name="Henrissat B."/>
            <person name="Hoppner M.P."/>
            <person name="Ishida K.-I."/>
            <person name="Kim E."/>
            <person name="Koreny L."/>
            <person name="Kroth P.G."/>
            <person name="Liu Y."/>
            <person name="Malik S.-B."/>
            <person name="Maier U.G."/>
            <person name="McRose D."/>
            <person name="Mock T."/>
            <person name="Neilson J.A."/>
            <person name="Onodera N.T."/>
            <person name="Poole A.M."/>
            <person name="Pritham E.J."/>
            <person name="Richards T.A."/>
            <person name="Rocap G."/>
            <person name="Roy S.W."/>
            <person name="Sarai C."/>
            <person name="Schaack S."/>
            <person name="Shirato S."/>
            <person name="Slamovits C.H."/>
            <person name="Spencer D.F."/>
            <person name="Suzuki S."/>
            <person name="Worden A.Z."/>
            <person name="Zauner S."/>
            <person name="Barry K."/>
            <person name="Bell C."/>
            <person name="Bharti A.K."/>
            <person name="Crow J.A."/>
            <person name="Grimwood J."/>
            <person name="Kramer R."/>
            <person name="Lindquist E."/>
            <person name="Lucas S."/>
            <person name="Salamov A."/>
            <person name="McFadden G.I."/>
            <person name="Lane C.E."/>
            <person name="Keeling P.J."/>
            <person name="Gray M.W."/>
            <person name="Grigoriev I.V."/>
            <person name="Archibald J.M."/>
        </authorList>
    </citation>
    <scope>NUCLEOTIDE SEQUENCE</scope>
    <source>
        <strain evidence="3">CCMP2712</strain>
    </source>
</reference>
<keyword evidence="3" id="KW-1185">Reference proteome</keyword>
<dbReference type="GeneID" id="17300772"/>
<evidence type="ECO:0000313" key="3">
    <source>
        <dbReference type="Proteomes" id="UP000011087"/>
    </source>
</evidence>
<name>L1J6P0_GUITC</name>
<organism evidence="1">
    <name type="scientific">Guillardia theta (strain CCMP2712)</name>
    <name type="common">Cryptophyte</name>
    <dbReference type="NCBI Taxonomy" id="905079"/>
    <lineage>
        <taxon>Eukaryota</taxon>
        <taxon>Cryptophyceae</taxon>
        <taxon>Pyrenomonadales</taxon>
        <taxon>Geminigeraceae</taxon>
        <taxon>Guillardia</taxon>
    </lineage>
</organism>
<reference evidence="2" key="3">
    <citation type="submission" date="2015-06" db="UniProtKB">
        <authorList>
            <consortium name="EnsemblProtists"/>
        </authorList>
    </citation>
    <scope>IDENTIFICATION</scope>
</reference>
<dbReference type="RefSeq" id="XP_005831188.1">
    <property type="nucleotide sequence ID" value="XM_005831131.1"/>
</dbReference>
<accession>L1J6P0</accession>
<dbReference type="Proteomes" id="UP000011087">
    <property type="component" value="Unassembled WGS sequence"/>
</dbReference>
<dbReference type="AlphaFoldDB" id="L1J6P0"/>
<reference evidence="1 3" key="1">
    <citation type="journal article" date="2012" name="Nature">
        <title>Algal genomes reveal evolutionary mosaicism and the fate of nucleomorphs.</title>
        <authorList>
            <consortium name="DOE Joint Genome Institute"/>
            <person name="Curtis B.A."/>
            <person name="Tanifuji G."/>
            <person name="Burki F."/>
            <person name="Gruber A."/>
            <person name="Irimia M."/>
            <person name="Maruyama S."/>
            <person name="Arias M.C."/>
            <person name="Ball S.G."/>
            <person name="Gile G.H."/>
            <person name="Hirakawa Y."/>
            <person name="Hopkins J.F."/>
            <person name="Kuo A."/>
            <person name="Rensing S.A."/>
            <person name="Schmutz J."/>
            <person name="Symeonidi A."/>
            <person name="Elias M."/>
            <person name="Eveleigh R.J."/>
            <person name="Herman E.K."/>
            <person name="Klute M.J."/>
            <person name="Nakayama T."/>
            <person name="Obornik M."/>
            <person name="Reyes-Prieto A."/>
            <person name="Armbrust E.V."/>
            <person name="Aves S.J."/>
            <person name="Beiko R.G."/>
            <person name="Coutinho P."/>
            <person name="Dacks J.B."/>
            <person name="Durnford D.G."/>
            <person name="Fast N.M."/>
            <person name="Green B.R."/>
            <person name="Grisdale C.J."/>
            <person name="Hempel F."/>
            <person name="Henrissat B."/>
            <person name="Hoppner M.P."/>
            <person name="Ishida K."/>
            <person name="Kim E."/>
            <person name="Koreny L."/>
            <person name="Kroth P.G."/>
            <person name="Liu Y."/>
            <person name="Malik S.B."/>
            <person name="Maier U.G."/>
            <person name="McRose D."/>
            <person name="Mock T."/>
            <person name="Neilson J.A."/>
            <person name="Onodera N.T."/>
            <person name="Poole A.M."/>
            <person name="Pritham E.J."/>
            <person name="Richards T.A."/>
            <person name="Rocap G."/>
            <person name="Roy S.W."/>
            <person name="Sarai C."/>
            <person name="Schaack S."/>
            <person name="Shirato S."/>
            <person name="Slamovits C.H."/>
            <person name="Spencer D.F."/>
            <person name="Suzuki S."/>
            <person name="Worden A.Z."/>
            <person name="Zauner S."/>
            <person name="Barry K."/>
            <person name="Bell C."/>
            <person name="Bharti A.K."/>
            <person name="Crow J.A."/>
            <person name="Grimwood J."/>
            <person name="Kramer R."/>
            <person name="Lindquist E."/>
            <person name="Lucas S."/>
            <person name="Salamov A."/>
            <person name="McFadden G.I."/>
            <person name="Lane C.E."/>
            <person name="Keeling P.J."/>
            <person name="Gray M.W."/>
            <person name="Grigoriev I.V."/>
            <person name="Archibald J.M."/>
        </authorList>
    </citation>
    <scope>NUCLEOTIDE SEQUENCE</scope>
    <source>
        <strain evidence="1 3">CCMP2712</strain>
    </source>
</reference>
<dbReference type="PaxDb" id="55529-EKX44208"/>
<dbReference type="HOGENOM" id="CLU_2781289_0_0_1"/>
<evidence type="ECO:0000313" key="1">
    <source>
        <dbReference type="EMBL" id="EKX44208.1"/>
    </source>
</evidence>
<dbReference type="EMBL" id="JH993006">
    <property type="protein sequence ID" value="EKX44208.1"/>
    <property type="molecule type" value="Genomic_DNA"/>
</dbReference>